<feature type="region of interest" description="Disordered" evidence="1">
    <location>
        <begin position="1"/>
        <end position="105"/>
    </location>
</feature>
<protein>
    <submittedName>
        <fullName evidence="3">Uncharacterized protein</fullName>
    </submittedName>
</protein>
<sequence length="293" mass="30350">MTYPPPQGRGTPMQGQYPTQTGPVEGDGGQRPAPRPDAARYAETPPHPGAAPSRQAPPHPGSSQAPYPAPPPPHVRAPHYQTPHYPVSPQQSGQLPGWDSPFVHMQTSRSTPNRLLIAGIAAGVVAIVALGAVLLVALSSAVADSSSNVATTTAAPSDTGETAPDGPGQQGQGQQGQGDDDPSGASADATQTAAVRAAMQRYIDAYNSRDLNQIKAATCTGLRNQVRAPRAPGTVVLDNVSGVQVSGDVAQSLVETHLTDCSQTSRTTTDKASFSNEQGTWYFCPNAQPSYST</sequence>
<feature type="region of interest" description="Disordered" evidence="1">
    <location>
        <begin position="145"/>
        <end position="191"/>
    </location>
</feature>
<feature type="compositionally biased region" description="Pro residues" evidence="1">
    <location>
        <begin position="45"/>
        <end position="60"/>
    </location>
</feature>
<evidence type="ECO:0000313" key="4">
    <source>
        <dbReference type="Proteomes" id="UP000005038"/>
    </source>
</evidence>
<evidence type="ECO:0000313" key="3">
    <source>
        <dbReference type="EMBL" id="GAB34653.1"/>
    </source>
</evidence>
<dbReference type="STRING" id="1108044.GOOTI_116_00090"/>
<organism evidence="3 4">
    <name type="scientific">Gordonia otitidis (strain DSM 44809 / CCUG 52243 / JCM 12355 / NBRC 100426 / IFM 10032)</name>
    <dbReference type="NCBI Taxonomy" id="1108044"/>
    <lineage>
        <taxon>Bacteria</taxon>
        <taxon>Bacillati</taxon>
        <taxon>Actinomycetota</taxon>
        <taxon>Actinomycetes</taxon>
        <taxon>Mycobacteriales</taxon>
        <taxon>Gordoniaceae</taxon>
        <taxon>Gordonia</taxon>
    </lineage>
</organism>
<accession>H5TME5</accession>
<dbReference type="Proteomes" id="UP000005038">
    <property type="component" value="Unassembled WGS sequence"/>
</dbReference>
<comment type="caution">
    <text evidence="3">The sequence shown here is derived from an EMBL/GenBank/DDBJ whole genome shotgun (WGS) entry which is preliminary data.</text>
</comment>
<dbReference type="EMBL" id="BAFB01000116">
    <property type="protein sequence ID" value="GAB34653.1"/>
    <property type="molecule type" value="Genomic_DNA"/>
</dbReference>
<reference evidence="3" key="1">
    <citation type="submission" date="2012-02" db="EMBL/GenBank/DDBJ databases">
        <title>Whole genome shotgun sequence of Gordonia otitidis NBRC 100426.</title>
        <authorList>
            <person name="Yoshida I."/>
            <person name="Hosoyama A."/>
            <person name="Tsuchikane K."/>
            <person name="Katsumata H."/>
            <person name="Yamazaki S."/>
            <person name="Fujita N."/>
        </authorList>
    </citation>
    <scope>NUCLEOTIDE SEQUENCE [LARGE SCALE GENOMIC DNA]</scope>
    <source>
        <strain evidence="3">NBRC 100426</strain>
    </source>
</reference>
<dbReference type="OrthoDB" id="4375037at2"/>
<evidence type="ECO:0000256" key="1">
    <source>
        <dbReference type="SAM" id="MobiDB-lite"/>
    </source>
</evidence>
<feature type="transmembrane region" description="Helical" evidence="2">
    <location>
        <begin position="115"/>
        <end position="138"/>
    </location>
</feature>
<dbReference type="AlphaFoldDB" id="H5TME5"/>
<feature type="compositionally biased region" description="Polar residues" evidence="1">
    <location>
        <begin position="13"/>
        <end position="22"/>
    </location>
</feature>
<name>H5TME5_GORO1</name>
<dbReference type="RefSeq" id="WP_007238887.1">
    <property type="nucleotide sequence ID" value="NZ_BAFB01000116.1"/>
</dbReference>
<evidence type="ECO:0000256" key="2">
    <source>
        <dbReference type="SAM" id="Phobius"/>
    </source>
</evidence>
<keyword evidence="2" id="KW-1133">Transmembrane helix</keyword>
<keyword evidence="2" id="KW-0812">Transmembrane</keyword>
<keyword evidence="2" id="KW-0472">Membrane</keyword>
<feature type="compositionally biased region" description="Low complexity" evidence="1">
    <location>
        <begin position="145"/>
        <end position="155"/>
    </location>
</feature>
<keyword evidence="4" id="KW-1185">Reference proteome</keyword>
<proteinExistence type="predicted"/>
<gene>
    <name evidence="3" type="ORF">GOOTI_116_00090</name>
</gene>